<dbReference type="RefSeq" id="WP_206574535.1">
    <property type="nucleotide sequence ID" value="NZ_JAFKCV010000008.1"/>
</dbReference>
<evidence type="ECO:0000313" key="5">
    <source>
        <dbReference type="Proteomes" id="UP000664654"/>
    </source>
</evidence>
<feature type="domain" description="HTH cro/C1-type" evidence="3">
    <location>
        <begin position="18"/>
        <end position="50"/>
    </location>
</feature>
<dbReference type="SMART" id="SM00530">
    <property type="entry name" value="HTH_XRE"/>
    <property type="match status" value="1"/>
</dbReference>
<dbReference type="PANTHER" id="PTHR34475">
    <property type="match status" value="1"/>
</dbReference>
<feature type="compositionally biased region" description="Basic and acidic residues" evidence="1">
    <location>
        <begin position="161"/>
        <end position="173"/>
    </location>
</feature>
<protein>
    <submittedName>
        <fullName evidence="4">DUF4115 domain-containing protein</fullName>
    </submittedName>
</protein>
<organism evidence="4 5">
    <name type="scientific">Bowmanella dokdonensis</name>
    <dbReference type="NCBI Taxonomy" id="751969"/>
    <lineage>
        <taxon>Bacteria</taxon>
        <taxon>Pseudomonadati</taxon>
        <taxon>Pseudomonadota</taxon>
        <taxon>Gammaproteobacteria</taxon>
        <taxon>Alteromonadales</taxon>
        <taxon>Alteromonadaceae</taxon>
        <taxon>Bowmanella</taxon>
    </lineage>
</organism>
<dbReference type="PROSITE" id="PS50943">
    <property type="entry name" value="HTH_CROC1"/>
    <property type="match status" value="1"/>
</dbReference>
<feature type="compositionally biased region" description="Polar residues" evidence="1">
    <location>
        <begin position="178"/>
        <end position="202"/>
    </location>
</feature>
<dbReference type="InterPro" id="IPR010982">
    <property type="entry name" value="Lambda_DNA-bd_dom_sf"/>
</dbReference>
<dbReference type="GO" id="GO:0003677">
    <property type="term" value="F:DNA binding"/>
    <property type="evidence" value="ECO:0007669"/>
    <property type="project" value="InterPro"/>
</dbReference>
<dbReference type="InterPro" id="IPR001387">
    <property type="entry name" value="Cro/C1-type_HTH"/>
</dbReference>
<keyword evidence="2" id="KW-0812">Transmembrane</keyword>
<reference evidence="4" key="1">
    <citation type="submission" date="2021-03" db="EMBL/GenBank/DDBJ databases">
        <title>novel species isolated from a fishpond in China.</title>
        <authorList>
            <person name="Lu H."/>
            <person name="Cai Z."/>
        </authorList>
    </citation>
    <scope>NUCLEOTIDE SEQUENCE</scope>
    <source>
        <strain evidence="4">JCM 30855</strain>
    </source>
</reference>
<gene>
    <name evidence="4" type="ORF">J0A66_14400</name>
</gene>
<keyword evidence="2" id="KW-1133">Transmembrane helix</keyword>
<evidence type="ECO:0000256" key="2">
    <source>
        <dbReference type="SAM" id="Phobius"/>
    </source>
</evidence>
<feature type="region of interest" description="Disordered" evidence="1">
    <location>
        <begin position="139"/>
        <end position="237"/>
    </location>
</feature>
<comment type="caution">
    <text evidence="4">The sequence shown here is derived from an EMBL/GenBank/DDBJ whole genome shotgun (WGS) entry which is preliminary data.</text>
</comment>
<dbReference type="InterPro" id="IPR050400">
    <property type="entry name" value="Bact_Cytoskel_RodZ"/>
</dbReference>
<dbReference type="Pfam" id="PF13413">
    <property type="entry name" value="HTH_25"/>
    <property type="match status" value="1"/>
</dbReference>
<dbReference type="CDD" id="cd00093">
    <property type="entry name" value="HTH_XRE"/>
    <property type="match status" value="1"/>
</dbReference>
<dbReference type="SUPFAM" id="SSF47413">
    <property type="entry name" value="lambda repressor-like DNA-binding domains"/>
    <property type="match status" value="1"/>
</dbReference>
<evidence type="ECO:0000259" key="3">
    <source>
        <dbReference type="PROSITE" id="PS50943"/>
    </source>
</evidence>
<dbReference type="EMBL" id="JAFKCV010000008">
    <property type="protein sequence ID" value="MBN7826422.1"/>
    <property type="molecule type" value="Genomic_DNA"/>
</dbReference>
<keyword evidence="2" id="KW-0472">Membrane</keyword>
<dbReference type="Pfam" id="PF13464">
    <property type="entry name" value="RodZ_C"/>
    <property type="match status" value="1"/>
</dbReference>
<dbReference type="AlphaFoldDB" id="A0A939DQB7"/>
<dbReference type="InterPro" id="IPR025194">
    <property type="entry name" value="RodZ-like_C"/>
</dbReference>
<dbReference type="PANTHER" id="PTHR34475:SF1">
    <property type="entry name" value="CYTOSKELETON PROTEIN RODZ"/>
    <property type="match status" value="1"/>
</dbReference>
<proteinExistence type="predicted"/>
<dbReference type="Proteomes" id="UP000664654">
    <property type="component" value="Unassembled WGS sequence"/>
</dbReference>
<accession>A0A939DQB7</accession>
<evidence type="ECO:0000313" key="4">
    <source>
        <dbReference type="EMBL" id="MBN7826422.1"/>
    </source>
</evidence>
<dbReference type="Gene3D" id="1.10.260.40">
    <property type="entry name" value="lambda repressor-like DNA-binding domains"/>
    <property type="match status" value="1"/>
</dbReference>
<name>A0A939DQB7_9ALTE</name>
<sequence length="323" mass="35081">MTEEQEAEVQARGPGQMVREAREAKGLTMEEVAKRLNLKLANIQGLENEQFDDRISVTFTRGYYKLYARLLEIPEQQVIAAFDELNAAKQEPAKLQSFSRKVAKQASDDRLMLLSYLILAVIVALVVVWWVQQSDSLADVESDSLPPPSSQIPVHTSPADKPVKQAEQVKEAPDDTTDSLTLGESLAQSAPTQNASVESQAQEPAPTDDLLQREGVEQPAEQGGQSSAEGAAVASEQTELADPVELVFEFSGDCWVNIVDATGEAIAYGVKISGRVMPVTGVPPFDITLGAPESVSILYQGEAVDMSRFGRGRTARFTLPFSE</sequence>
<evidence type="ECO:0000256" key="1">
    <source>
        <dbReference type="SAM" id="MobiDB-lite"/>
    </source>
</evidence>
<keyword evidence="5" id="KW-1185">Reference proteome</keyword>
<feature type="transmembrane region" description="Helical" evidence="2">
    <location>
        <begin position="111"/>
        <end position="131"/>
    </location>
</feature>